<comment type="caution">
    <text evidence="2">The sequence shown here is derived from an EMBL/GenBank/DDBJ whole genome shotgun (WGS) entry which is preliminary data.</text>
</comment>
<protein>
    <recommendedName>
        <fullName evidence="4">DUF4149 domain-containing protein</fullName>
    </recommendedName>
</protein>
<feature type="transmembrane region" description="Helical" evidence="1">
    <location>
        <begin position="86"/>
        <end position="106"/>
    </location>
</feature>
<accession>A0A851GRH8</accession>
<feature type="transmembrane region" description="Helical" evidence="1">
    <location>
        <begin position="7"/>
        <end position="25"/>
    </location>
</feature>
<keyword evidence="3" id="KW-1185">Reference proteome</keyword>
<sequence>MNLRNTIISTIIFSAVISVLGWFLYESVLAYVTSGIEARVLIHNPTKAFGHHIMMSLMIGFLGLMIGFSTLLSARFSREIKYGKRFALFSCVGCILLVITTMYMAHNMGLASRYLSPDLARLDWSISAIPLYRIGLHSGIIVLLVGLLSSLRYNKNKANKTLHPT</sequence>
<feature type="transmembrane region" description="Helical" evidence="1">
    <location>
        <begin position="126"/>
        <end position="148"/>
    </location>
</feature>
<keyword evidence="1" id="KW-0812">Transmembrane</keyword>
<keyword evidence="1" id="KW-0472">Membrane</keyword>
<keyword evidence="1" id="KW-1133">Transmembrane helix</keyword>
<evidence type="ECO:0000313" key="3">
    <source>
        <dbReference type="Proteomes" id="UP000557872"/>
    </source>
</evidence>
<name>A0A851GRH8_9BACT</name>
<evidence type="ECO:0000256" key="1">
    <source>
        <dbReference type="SAM" id="Phobius"/>
    </source>
</evidence>
<dbReference type="AlphaFoldDB" id="A0A851GRH8"/>
<gene>
    <name evidence="2" type="ORF">HW115_19055</name>
</gene>
<proteinExistence type="predicted"/>
<organism evidence="2 3">
    <name type="scientific">Oceaniferula marina</name>
    <dbReference type="NCBI Taxonomy" id="2748318"/>
    <lineage>
        <taxon>Bacteria</taxon>
        <taxon>Pseudomonadati</taxon>
        <taxon>Verrucomicrobiota</taxon>
        <taxon>Verrucomicrobiia</taxon>
        <taxon>Verrucomicrobiales</taxon>
        <taxon>Verrucomicrobiaceae</taxon>
        <taxon>Oceaniferula</taxon>
    </lineage>
</organism>
<evidence type="ECO:0000313" key="2">
    <source>
        <dbReference type="EMBL" id="NWK57725.1"/>
    </source>
</evidence>
<reference evidence="2 3" key="1">
    <citation type="submission" date="2020-07" db="EMBL/GenBank/DDBJ databases">
        <title>Roseicoccus Jingziensis gen. nov., sp. nov., isolated from coastal seawater.</title>
        <authorList>
            <person name="Feng X."/>
        </authorList>
    </citation>
    <scope>NUCLEOTIDE SEQUENCE [LARGE SCALE GENOMIC DNA]</scope>
    <source>
        <strain evidence="2 3">N1E253</strain>
    </source>
</reference>
<feature type="transmembrane region" description="Helical" evidence="1">
    <location>
        <begin position="53"/>
        <end position="74"/>
    </location>
</feature>
<dbReference type="Proteomes" id="UP000557872">
    <property type="component" value="Unassembled WGS sequence"/>
</dbReference>
<dbReference type="EMBL" id="JACBAZ010000025">
    <property type="protein sequence ID" value="NWK57725.1"/>
    <property type="molecule type" value="Genomic_DNA"/>
</dbReference>
<evidence type="ECO:0008006" key="4">
    <source>
        <dbReference type="Google" id="ProtNLM"/>
    </source>
</evidence>